<comment type="caution">
    <text evidence="3">The sequence shown here is derived from an EMBL/GenBank/DDBJ whole genome shotgun (WGS) entry which is preliminary data.</text>
</comment>
<feature type="compositionally biased region" description="Basic residues" evidence="1">
    <location>
        <begin position="1"/>
        <end position="12"/>
    </location>
</feature>
<evidence type="ECO:0000259" key="2">
    <source>
        <dbReference type="PROSITE" id="PS50181"/>
    </source>
</evidence>
<dbReference type="InterPro" id="IPR036047">
    <property type="entry name" value="F-box-like_dom_sf"/>
</dbReference>
<gene>
    <name evidence="3" type="ORF">EDD18DRAFT_289815</name>
</gene>
<dbReference type="EMBL" id="JAUEPU010000019">
    <property type="protein sequence ID" value="KAK0494977.1"/>
    <property type="molecule type" value="Genomic_DNA"/>
</dbReference>
<feature type="region of interest" description="Disordered" evidence="1">
    <location>
        <begin position="1"/>
        <end position="57"/>
    </location>
</feature>
<sequence>MAPSRRSQRATTKRTSNDIESESEVDHSKDYTSEAPVKKKPGVKKVKQDAGSATNAAPKRGRLRGLLQKVAETPLDIIFEIFSKLDPLDLLRLSRTTKDLRALLLRRSSTSVWKRARQNIEGLPPLPEDLSEPKYAHLAFDKYCDICLRYTPYVQWEPRTKFCRKCLTKSTLYTSSAPEPIASFVPSYDFSSWSSYRYDYYYVPAITALLEESESLSDEMRDAWVLRKRDAFKTLQIHARLCDDWSDSRVEDRSNELDDLRARRLEQVIERLTALGWGEELQDQRLIDELAWHKLVRPSQPRLLTERAWSTMSDTLISIVKQHKNFRLASVVGRRMEKFHAAYYDATRDVPLLPIYPKAADVAVLKPFSKLLFATHLDQDVTESVTAALAKLPGVVDKWREIRNSSLQALMLKAGLEPNLNLATSFFKCNLCHCLCQYPYVLAHRCSSPRRHNYLFDPDNWKNYALTRLLERERAPIWSASQYMIDEKAFKRVQYIIQACGLNPETATREDMDSLNCRVTCNNSKAGSFVMQWQIAACYDKNPTVNPQAWKLLDDARELERVKNLEKLEKVTGYRDSPYSVKFICSHCKFLRSKGHDMEQHLLEAHSVDRISADDFDWPVNRRSSSSIKGNGVYLYTRVETDTTEEATSRTYFIR</sequence>
<dbReference type="InterPro" id="IPR001810">
    <property type="entry name" value="F-box_dom"/>
</dbReference>
<name>A0AA39Q2F3_9AGAR</name>
<dbReference type="Proteomes" id="UP001175228">
    <property type="component" value="Unassembled WGS sequence"/>
</dbReference>
<protein>
    <recommendedName>
        <fullName evidence="2">F-box domain-containing protein</fullName>
    </recommendedName>
</protein>
<evidence type="ECO:0000313" key="3">
    <source>
        <dbReference type="EMBL" id="KAK0494977.1"/>
    </source>
</evidence>
<dbReference type="AlphaFoldDB" id="A0AA39Q2F3"/>
<dbReference type="Pfam" id="PF00646">
    <property type="entry name" value="F-box"/>
    <property type="match status" value="1"/>
</dbReference>
<evidence type="ECO:0000313" key="4">
    <source>
        <dbReference type="Proteomes" id="UP001175228"/>
    </source>
</evidence>
<dbReference type="PROSITE" id="PS50181">
    <property type="entry name" value="FBOX"/>
    <property type="match status" value="1"/>
</dbReference>
<keyword evidence="4" id="KW-1185">Reference proteome</keyword>
<dbReference type="SMART" id="SM00256">
    <property type="entry name" value="FBOX"/>
    <property type="match status" value="1"/>
</dbReference>
<feature type="domain" description="F-box" evidence="2">
    <location>
        <begin position="67"/>
        <end position="116"/>
    </location>
</feature>
<reference evidence="3" key="1">
    <citation type="submission" date="2023-06" db="EMBL/GenBank/DDBJ databases">
        <authorList>
            <consortium name="Lawrence Berkeley National Laboratory"/>
            <person name="Ahrendt S."/>
            <person name="Sahu N."/>
            <person name="Indic B."/>
            <person name="Wong-Bajracharya J."/>
            <person name="Merenyi Z."/>
            <person name="Ke H.-M."/>
            <person name="Monk M."/>
            <person name="Kocsube S."/>
            <person name="Drula E."/>
            <person name="Lipzen A."/>
            <person name="Balint B."/>
            <person name="Henrissat B."/>
            <person name="Andreopoulos B."/>
            <person name="Martin F.M."/>
            <person name="Harder C.B."/>
            <person name="Rigling D."/>
            <person name="Ford K.L."/>
            <person name="Foster G.D."/>
            <person name="Pangilinan J."/>
            <person name="Papanicolaou A."/>
            <person name="Barry K."/>
            <person name="LaButti K."/>
            <person name="Viragh M."/>
            <person name="Koriabine M."/>
            <person name="Yan M."/>
            <person name="Riley R."/>
            <person name="Champramary S."/>
            <person name="Plett K.L."/>
            <person name="Tsai I.J."/>
            <person name="Slot J."/>
            <person name="Sipos G."/>
            <person name="Plett J."/>
            <person name="Nagy L.G."/>
            <person name="Grigoriev I.V."/>
        </authorList>
    </citation>
    <scope>NUCLEOTIDE SEQUENCE</scope>
    <source>
        <strain evidence="3">HWK02</strain>
    </source>
</reference>
<accession>A0AA39Q2F3</accession>
<dbReference type="CDD" id="cd09917">
    <property type="entry name" value="F-box_SF"/>
    <property type="match status" value="1"/>
</dbReference>
<evidence type="ECO:0000256" key="1">
    <source>
        <dbReference type="SAM" id="MobiDB-lite"/>
    </source>
</evidence>
<dbReference type="SUPFAM" id="SSF81383">
    <property type="entry name" value="F-box domain"/>
    <property type="match status" value="1"/>
</dbReference>
<organism evidence="3 4">
    <name type="scientific">Armillaria luteobubalina</name>
    <dbReference type="NCBI Taxonomy" id="153913"/>
    <lineage>
        <taxon>Eukaryota</taxon>
        <taxon>Fungi</taxon>
        <taxon>Dikarya</taxon>
        <taxon>Basidiomycota</taxon>
        <taxon>Agaricomycotina</taxon>
        <taxon>Agaricomycetes</taxon>
        <taxon>Agaricomycetidae</taxon>
        <taxon>Agaricales</taxon>
        <taxon>Marasmiineae</taxon>
        <taxon>Physalacriaceae</taxon>
        <taxon>Armillaria</taxon>
    </lineage>
</organism>
<proteinExistence type="predicted"/>